<proteinExistence type="predicted"/>
<sequence length="88" mass="9635">MNMAAKSSCRQGKIAPQETREEIRCNAASCNAVRCAAPRYPNTHLRNSSANMCMGAAHQGLDAKIDHASQWSQAMRCFSPISICDHLL</sequence>
<keyword evidence="2" id="KW-1185">Reference proteome</keyword>
<comment type="caution">
    <text evidence="1">The sequence shown here is derived from an EMBL/GenBank/DDBJ whole genome shotgun (WGS) entry which is preliminary data.</text>
</comment>
<dbReference type="AlphaFoldDB" id="A0A9W4XX47"/>
<gene>
    <name evidence="1" type="ORF">PDIGIT_LOCUS10164</name>
</gene>
<name>A0A9W4XX47_9PLEO</name>
<dbReference type="EMBL" id="CAOQHR010000007">
    <property type="protein sequence ID" value="CAI6337057.1"/>
    <property type="molecule type" value="Genomic_DNA"/>
</dbReference>
<accession>A0A9W4XX47</accession>
<evidence type="ECO:0000313" key="2">
    <source>
        <dbReference type="Proteomes" id="UP001152607"/>
    </source>
</evidence>
<evidence type="ECO:0000313" key="1">
    <source>
        <dbReference type="EMBL" id="CAI6337057.1"/>
    </source>
</evidence>
<dbReference type="Proteomes" id="UP001152607">
    <property type="component" value="Unassembled WGS sequence"/>
</dbReference>
<protein>
    <submittedName>
        <fullName evidence="1">Uncharacterized protein</fullName>
    </submittedName>
</protein>
<organism evidence="1 2">
    <name type="scientific">Periconia digitata</name>
    <dbReference type="NCBI Taxonomy" id="1303443"/>
    <lineage>
        <taxon>Eukaryota</taxon>
        <taxon>Fungi</taxon>
        <taxon>Dikarya</taxon>
        <taxon>Ascomycota</taxon>
        <taxon>Pezizomycotina</taxon>
        <taxon>Dothideomycetes</taxon>
        <taxon>Pleosporomycetidae</taxon>
        <taxon>Pleosporales</taxon>
        <taxon>Massarineae</taxon>
        <taxon>Periconiaceae</taxon>
        <taxon>Periconia</taxon>
    </lineage>
</organism>
<reference evidence="1" key="1">
    <citation type="submission" date="2023-01" db="EMBL/GenBank/DDBJ databases">
        <authorList>
            <person name="Van Ghelder C."/>
            <person name="Rancurel C."/>
        </authorList>
    </citation>
    <scope>NUCLEOTIDE SEQUENCE</scope>
    <source>
        <strain evidence="1">CNCM I-4278</strain>
    </source>
</reference>